<keyword evidence="5" id="KW-1185">Reference proteome</keyword>
<dbReference type="SUPFAM" id="SSF89733">
    <property type="entry name" value="L-sulfolactate dehydrogenase-like"/>
    <property type="match status" value="1"/>
</dbReference>
<dbReference type="Proteomes" id="UP001301350">
    <property type="component" value="Unassembled WGS sequence"/>
</dbReference>
<dbReference type="InterPro" id="IPR003767">
    <property type="entry name" value="Malate/L-lactate_DH-like"/>
</dbReference>
<dbReference type="Gene3D" id="3.30.1370.60">
    <property type="entry name" value="Hypothetical oxidoreductase yiak, domain 2"/>
    <property type="match status" value="1"/>
</dbReference>
<dbReference type="InterPro" id="IPR043143">
    <property type="entry name" value="Mal/L-sulf/L-lact_DH-like_NADP"/>
</dbReference>
<comment type="similarity">
    <text evidence="1">Belongs to the LDH2/MDH2 oxidoreductase family.</text>
</comment>
<evidence type="ECO:0000256" key="2">
    <source>
        <dbReference type="ARBA" id="ARBA00023002"/>
    </source>
</evidence>
<dbReference type="EMBL" id="JANCYW010000003">
    <property type="protein sequence ID" value="KAK4535093.1"/>
    <property type="molecule type" value="Genomic_DNA"/>
</dbReference>
<comment type="caution">
    <text evidence="4">The sequence shown here is derived from an EMBL/GenBank/DDBJ whole genome shotgun (WGS) entry which is preliminary data.</text>
</comment>
<feature type="compositionally biased region" description="Basic and acidic residues" evidence="3">
    <location>
        <begin position="340"/>
        <end position="349"/>
    </location>
</feature>
<dbReference type="GO" id="GO:0016491">
    <property type="term" value="F:oxidoreductase activity"/>
    <property type="evidence" value="ECO:0007669"/>
    <property type="project" value="UniProtKB-KW"/>
</dbReference>
<dbReference type="PANTHER" id="PTHR11091:SF0">
    <property type="entry name" value="MALATE DEHYDROGENASE"/>
    <property type="match status" value="1"/>
</dbReference>
<feature type="region of interest" description="Disordered" evidence="3">
    <location>
        <begin position="339"/>
        <end position="367"/>
    </location>
</feature>
<reference evidence="4 5" key="1">
    <citation type="submission" date="2022-07" db="EMBL/GenBank/DDBJ databases">
        <title>Genome-wide signatures of adaptation to extreme environments.</title>
        <authorList>
            <person name="Cho C.H."/>
            <person name="Yoon H.S."/>
        </authorList>
    </citation>
    <scope>NUCLEOTIDE SEQUENCE [LARGE SCALE GENOMIC DNA]</scope>
    <source>
        <strain evidence="4 5">DBV 063 E5</strain>
    </source>
</reference>
<dbReference type="PANTHER" id="PTHR11091">
    <property type="entry name" value="OXIDOREDUCTASE-RELATED"/>
    <property type="match status" value="1"/>
</dbReference>
<evidence type="ECO:0000256" key="1">
    <source>
        <dbReference type="ARBA" id="ARBA00006056"/>
    </source>
</evidence>
<accession>A0AAV9IS59</accession>
<evidence type="ECO:0000313" key="4">
    <source>
        <dbReference type="EMBL" id="KAK4535093.1"/>
    </source>
</evidence>
<proteinExistence type="inferred from homology"/>
<dbReference type="Gene3D" id="1.10.1530.10">
    <property type="match status" value="1"/>
</dbReference>
<sequence length="395" mass="41709">MDEAQVTVAVEQVRLLAYRRLRRLRYSPRVAALITDILLYAQIGGNSQGVLKLLRSGTGSLADTPGDEADDQQEPRTAAAYRDELAALPCGLFEAPRQLPQSRKARLTECNPWTLHIDGRGENAMVVMGLATAGVLSRARAHGIGLAGTCGTYTSTGAVGYYARWIAQCGCIGLVCSGSSPHVAPASCAEALLGTNPLAWAAPLADADGATEPLVFDMSTSAITYWEVGAAAAAQQPLPPGVAIDRHGRATRDPAAVEALLTVAGWKGTGLSLLVEVLTGPLVGATCASTDDSEGVQRNWGNVVVALDPGAFGAGLGSDDDHRRQVIGGITALVQRIRSARPDDQHERPAMVGDRSAARRRNARRTGAMHMPPWLLHELQQAVDRDDDGGMGERE</sequence>
<name>A0AAV9IS59_CYACA</name>
<gene>
    <name evidence="4" type="ORF">CDCA_CDCA03G1118</name>
</gene>
<dbReference type="AlphaFoldDB" id="A0AAV9IS59"/>
<evidence type="ECO:0000256" key="3">
    <source>
        <dbReference type="SAM" id="MobiDB-lite"/>
    </source>
</evidence>
<evidence type="ECO:0000313" key="5">
    <source>
        <dbReference type="Proteomes" id="UP001301350"/>
    </source>
</evidence>
<dbReference type="InterPro" id="IPR036111">
    <property type="entry name" value="Mal/L-sulfo/L-lacto_DH-like_sf"/>
</dbReference>
<keyword evidence="2" id="KW-0560">Oxidoreductase</keyword>
<dbReference type="InterPro" id="IPR043144">
    <property type="entry name" value="Mal/L-sulf/L-lact_DH-like_ah"/>
</dbReference>
<dbReference type="Pfam" id="PF02615">
    <property type="entry name" value="Ldh_2"/>
    <property type="match status" value="1"/>
</dbReference>
<organism evidence="4 5">
    <name type="scientific">Cyanidium caldarium</name>
    <name type="common">Red alga</name>
    <dbReference type="NCBI Taxonomy" id="2771"/>
    <lineage>
        <taxon>Eukaryota</taxon>
        <taxon>Rhodophyta</taxon>
        <taxon>Bangiophyceae</taxon>
        <taxon>Cyanidiales</taxon>
        <taxon>Cyanidiaceae</taxon>
        <taxon>Cyanidium</taxon>
    </lineage>
</organism>
<protein>
    <submittedName>
        <fullName evidence="4">Uncharacterized protein</fullName>
    </submittedName>
</protein>